<evidence type="ECO:0000256" key="5">
    <source>
        <dbReference type="ARBA" id="ARBA00016902"/>
    </source>
</evidence>
<dbReference type="GO" id="GO:0044183">
    <property type="term" value="F:protein folding chaperone"/>
    <property type="evidence" value="ECO:0007669"/>
    <property type="project" value="TreeGrafter"/>
</dbReference>
<reference evidence="13 14" key="1">
    <citation type="journal article" date="2016" name="Nat. Commun.">
        <title>Thousands of microbial genomes shed light on interconnected biogeochemical processes in an aquifer system.</title>
        <authorList>
            <person name="Anantharaman K."/>
            <person name="Brown C.T."/>
            <person name="Hug L.A."/>
            <person name="Sharon I."/>
            <person name="Castelle C.J."/>
            <person name="Probst A.J."/>
            <person name="Thomas B.C."/>
            <person name="Singh A."/>
            <person name="Wilkins M.J."/>
            <person name="Karaoz U."/>
            <person name="Brodie E.L."/>
            <person name="Williams K.H."/>
            <person name="Hubbard S.S."/>
            <person name="Banfield J.F."/>
        </authorList>
    </citation>
    <scope>NUCLEOTIDE SEQUENCE [LARGE SCALE GENOMIC DNA]</scope>
</reference>
<feature type="domain" description="Trigger factor ribosome-binding bacterial" evidence="11">
    <location>
        <begin position="7"/>
        <end position="131"/>
    </location>
</feature>
<comment type="subcellular location">
    <subcellularLocation>
        <location evidence="2">Cytoplasm</location>
    </subcellularLocation>
</comment>
<dbReference type="PANTHER" id="PTHR30560">
    <property type="entry name" value="TRIGGER FACTOR CHAPERONE AND PEPTIDYL-PROLYL CIS/TRANS ISOMERASE"/>
    <property type="match status" value="1"/>
</dbReference>
<evidence type="ECO:0000256" key="2">
    <source>
        <dbReference type="ARBA" id="ARBA00004496"/>
    </source>
</evidence>
<dbReference type="Gene3D" id="3.30.70.1050">
    <property type="entry name" value="Trigger factor ribosome-binding domain"/>
    <property type="match status" value="1"/>
</dbReference>
<dbReference type="PANTHER" id="PTHR30560:SF3">
    <property type="entry name" value="TRIGGER FACTOR-LIKE PROTEIN TIG, CHLOROPLASTIC"/>
    <property type="match status" value="1"/>
</dbReference>
<evidence type="ECO:0000256" key="7">
    <source>
        <dbReference type="ARBA" id="ARBA00023186"/>
    </source>
</evidence>
<feature type="region of interest" description="Disordered" evidence="10">
    <location>
        <begin position="161"/>
        <end position="187"/>
    </location>
</feature>
<organism evidence="13 14">
    <name type="scientific">Candidatus Lloydbacteria bacterium RIFCSPHIGHO2_02_FULL_51_22</name>
    <dbReference type="NCBI Taxonomy" id="1798663"/>
    <lineage>
        <taxon>Bacteria</taxon>
        <taxon>Candidatus Lloydiibacteriota</taxon>
    </lineage>
</organism>
<dbReference type="EMBL" id="MHLN01000048">
    <property type="protein sequence ID" value="OGZ09645.1"/>
    <property type="molecule type" value="Genomic_DNA"/>
</dbReference>
<dbReference type="GO" id="GO:0005737">
    <property type="term" value="C:cytoplasm"/>
    <property type="evidence" value="ECO:0007669"/>
    <property type="project" value="UniProtKB-SubCell"/>
</dbReference>
<evidence type="ECO:0000313" key="13">
    <source>
        <dbReference type="EMBL" id="OGZ09645.1"/>
    </source>
</evidence>
<protein>
    <recommendedName>
        <fullName evidence="5">Trigger factor</fullName>
        <ecNumber evidence="4">5.2.1.8</ecNumber>
    </recommendedName>
    <alternativeName>
        <fullName evidence="9">PPIase</fullName>
    </alternativeName>
</protein>
<comment type="catalytic activity">
    <reaction evidence="1">
        <text>[protein]-peptidylproline (omega=180) = [protein]-peptidylproline (omega=0)</text>
        <dbReference type="Rhea" id="RHEA:16237"/>
        <dbReference type="Rhea" id="RHEA-COMP:10747"/>
        <dbReference type="Rhea" id="RHEA-COMP:10748"/>
        <dbReference type="ChEBI" id="CHEBI:83833"/>
        <dbReference type="ChEBI" id="CHEBI:83834"/>
        <dbReference type="EC" id="5.2.1.8"/>
    </reaction>
</comment>
<dbReference type="GO" id="GO:0051083">
    <property type="term" value="P:'de novo' cotranslational protein folding"/>
    <property type="evidence" value="ECO:0007669"/>
    <property type="project" value="TreeGrafter"/>
</dbReference>
<comment type="similarity">
    <text evidence="3">Belongs to the FKBP-type PPIase family. Tig subfamily.</text>
</comment>
<dbReference type="Gene3D" id="1.10.3120.10">
    <property type="entry name" value="Trigger factor, C-terminal domain"/>
    <property type="match status" value="1"/>
</dbReference>
<dbReference type="InterPro" id="IPR005215">
    <property type="entry name" value="Trig_fac"/>
</dbReference>
<gene>
    <name evidence="13" type="ORF">A3D67_01020</name>
</gene>
<evidence type="ECO:0000256" key="1">
    <source>
        <dbReference type="ARBA" id="ARBA00000971"/>
    </source>
</evidence>
<proteinExistence type="inferred from homology"/>
<dbReference type="SUPFAM" id="SSF109998">
    <property type="entry name" value="Triger factor/SurA peptide-binding domain-like"/>
    <property type="match status" value="1"/>
</dbReference>
<evidence type="ECO:0000256" key="6">
    <source>
        <dbReference type="ARBA" id="ARBA00023110"/>
    </source>
</evidence>
<keyword evidence="8" id="KW-0413">Isomerase</keyword>
<keyword evidence="7" id="KW-0143">Chaperone</keyword>
<dbReference type="InterPro" id="IPR008880">
    <property type="entry name" value="Trigger_fac_C"/>
</dbReference>
<dbReference type="GO" id="GO:0043022">
    <property type="term" value="F:ribosome binding"/>
    <property type="evidence" value="ECO:0007669"/>
    <property type="project" value="TreeGrafter"/>
</dbReference>
<evidence type="ECO:0000256" key="9">
    <source>
        <dbReference type="ARBA" id="ARBA00029986"/>
    </source>
</evidence>
<evidence type="ECO:0000256" key="8">
    <source>
        <dbReference type="ARBA" id="ARBA00023235"/>
    </source>
</evidence>
<evidence type="ECO:0000259" key="11">
    <source>
        <dbReference type="Pfam" id="PF05697"/>
    </source>
</evidence>
<dbReference type="GO" id="GO:0043335">
    <property type="term" value="P:protein unfolding"/>
    <property type="evidence" value="ECO:0007669"/>
    <property type="project" value="TreeGrafter"/>
</dbReference>
<dbReference type="AlphaFoldDB" id="A0A1G2D7M9"/>
<dbReference type="GO" id="GO:0003755">
    <property type="term" value="F:peptidyl-prolyl cis-trans isomerase activity"/>
    <property type="evidence" value="ECO:0007669"/>
    <property type="project" value="UniProtKB-KW"/>
</dbReference>
<feature type="domain" description="Trigger factor C-terminal" evidence="12">
    <location>
        <begin position="202"/>
        <end position="338"/>
    </location>
</feature>
<dbReference type="InterPro" id="IPR027304">
    <property type="entry name" value="Trigger_fact/SurA_dom_sf"/>
</dbReference>
<dbReference type="Pfam" id="PF05697">
    <property type="entry name" value="Trigger_N"/>
    <property type="match status" value="1"/>
</dbReference>
<evidence type="ECO:0000259" key="12">
    <source>
        <dbReference type="Pfam" id="PF05698"/>
    </source>
</evidence>
<evidence type="ECO:0000256" key="4">
    <source>
        <dbReference type="ARBA" id="ARBA00013194"/>
    </source>
</evidence>
<dbReference type="SUPFAM" id="SSF102735">
    <property type="entry name" value="Trigger factor ribosome-binding domain"/>
    <property type="match status" value="1"/>
</dbReference>
<dbReference type="InterPro" id="IPR008881">
    <property type="entry name" value="Trigger_fac_ribosome-bd_bac"/>
</dbReference>
<evidence type="ECO:0000256" key="3">
    <source>
        <dbReference type="ARBA" id="ARBA00005464"/>
    </source>
</evidence>
<dbReference type="InterPro" id="IPR037041">
    <property type="entry name" value="Trigger_fac_C_sf"/>
</dbReference>
<evidence type="ECO:0000256" key="10">
    <source>
        <dbReference type="SAM" id="MobiDB-lite"/>
    </source>
</evidence>
<dbReference type="EC" id="5.2.1.8" evidence="4"/>
<keyword evidence="6" id="KW-0697">Rotamase</keyword>
<accession>A0A1G2D7M9</accession>
<dbReference type="GO" id="GO:0015031">
    <property type="term" value="P:protein transport"/>
    <property type="evidence" value="ECO:0007669"/>
    <property type="project" value="InterPro"/>
</dbReference>
<name>A0A1G2D7M9_9BACT</name>
<sequence>MSTFSNLEVRKISETEVEISAEVSAEQFASYRPSAVKKLSHEVSIDGFRKGHIPEAVLVGKVGESVVLHEMAEAALSDVYPEILREKALKAIGAPKITLTKLAHGNPLGFKAEVTLLPEVVLPNYKEIAKKIVAAPDEPILVTGEETENVLTDLRKNWGKTEAKDTRQETRDKRQGDEEKETETPLPELTDAFAGKIGGFKTVAELRAKIAENLKEEKIARQKEKKRVTLIDELLAKTPFPVPEMLEEAEKERMMAEFKGNITRMGVAPDEYFLKLKKTEAEMKKEWTETAQKKVRIQIILDEIGGKENLVPEEKEVQAEAERIMKAFPGADLARARAYVEGILSNEKVFAFLEGQGGNKTY</sequence>
<comment type="caution">
    <text evidence="13">The sequence shown here is derived from an EMBL/GenBank/DDBJ whole genome shotgun (WGS) entry which is preliminary data.</text>
</comment>
<feature type="compositionally biased region" description="Basic and acidic residues" evidence="10">
    <location>
        <begin position="161"/>
        <end position="177"/>
    </location>
</feature>
<dbReference type="InterPro" id="IPR036611">
    <property type="entry name" value="Trigger_fac_ribosome-bd_sf"/>
</dbReference>
<dbReference type="Pfam" id="PF05698">
    <property type="entry name" value="Trigger_C"/>
    <property type="match status" value="1"/>
</dbReference>
<evidence type="ECO:0000313" key="14">
    <source>
        <dbReference type="Proteomes" id="UP000178099"/>
    </source>
</evidence>
<dbReference type="Proteomes" id="UP000178099">
    <property type="component" value="Unassembled WGS sequence"/>
</dbReference>